<dbReference type="AlphaFoldDB" id="A0A2H6N4U8"/>
<evidence type="ECO:0000313" key="1">
    <source>
        <dbReference type="EMBL" id="LAA24592.1"/>
    </source>
</evidence>
<name>A0A2H6N4U8_9SAUR</name>
<dbReference type="EMBL" id="IACI01041143">
    <property type="protein sequence ID" value="LAA24592.1"/>
    <property type="molecule type" value="Transcribed_RNA"/>
</dbReference>
<reference evidence="1" key="2">
    <citation type="submission" date="2017-12" db="EMBL/GenBank/DDBJ databases">
        <title>Coralsnake Venomics: Analyses of Venom Gland Transcriptomes and Proteomes of Six Brazilian Taxa.</title>
        <authorList>
            <person name="Aird S.D."/>
            <person name="Jorge da Silva N."/>
            <person name="Qiu L."/>
            <person name="Villar-Briones A."/>
            <person name="Aparecida-Saddi V."/>
            <person name="Campos-Telles M.P."/>
            <person name="Grau M."/>
            <person name="Mikheyev A.S."/>
        </authorList>
    </citation>
    <scope>NUCLEOTIDE SEQUENCE</scope>
    <source>
        <tissue evidence="1">Venom_gland</tissue>
    </source>
</reference>
<sequence length="128" mass="13716">MEPHHGPIVRAEGADGVGQHLLEGEQDLMVQAAHQIPVSPEDLAQEQGRVVTQGPVVIQGVDGGCQRFQDAVHDAGNEAFDVGPQAQVGVLDEALGHVQKAVELLQVMAHRLDPTHNVDKVRQESCNL</sequence>
<proteinExistence type="predicted"/>
<organism evidence="1">
    <name type="scientific">Micrurus carvalhoi</name>
    <dbReference type="NCBI Taxonomy" id="3147026"/>
    <lineage>
        <taxon>Eukaryota</taxon>
        <taxon>Metazoa</taxon>
        <taxon>Chordata</taxon>
        <taxon>Craniata</taxon>
        <taxon>Vertebrata</taxon>
        <taxon>Euteleostomi</taxon>
        <taxon>Lepidosauria</taxon>
        <taxon>Squamata</taxon>
        <taxon>Bifurcata</taxon>
        <taxon>Unidentata</taxon>
        <taxon>Episquamata</taxon>
        <taxon>Toxicofera</taxon>
        <taxon>Serpentes</taxon>
        <taxon>Colubroidea</taxon>
        <taxon>Elapidae</taxon>
        <taxon>Elapinae</taxon>
        <taxon>Micrurus</taxon>
    </lineage>
</organism>
<reference evidence="1" key="1">
    <citation type="submission" date="2017-07" db="EMBL/GenBank/DDBJ databases">
        <authorList>
            <person name="Mikheyev A."/>
            <person name="Grau M."/>
        </authorList>
    </citation>
    <scope>NUCLEOTIDE SEQUENCE</scope>
    <source>
        <tissue evidence="1">Venom_gland</tissue>
    </source>
</reference>
<protein>
    <submittedName>
        <fullName evidence="1">Uncharacterized protein</fullName>
    </submittedName>
</protein>
<accession>A0A2H6N4U8</accession>